<proteinExistence type="predicted"/>
<dbReference type="EMBL" id="LCDG01000007">
    <property type="protein sequence ID" value="KKS47474.1"/>
    <property type="molecule type" value="Genomic_DNA"/>
</dbReference>
<dbReference type="InterPro" id="IPR036162">
    <property type="entry name" value="Resolvase-like_N_sf"/>
</dbReference>
<dbReference type="GO" id="GO:0000150">
    <property type="term" value="F:DNA strand exchange activity"/>
    <property type="evidence" value="ECO:0007669"/>
    <property type="project" value="InterPro"/>
</dbReference>
<organism evidence="7 8">
    <name type="scientific">Candidatus Nomurabacteria bacterium GW2011_GWC2_42_20</name>
    <dbReference type="NCBI Taxonomy" id="1618756"/>
    <lineage>
        <taxon>Bacteria</taxon>
        <taxon>Candidatus Nomuraibacteriota</taxon>
    </lineage>
</organism>
<dbReference type="Proteomes" id="UP000034704">
    <property type="component" value="Unassembled WGS sequence"/>
</dbReference>
<dbReference type="Pfam" id="PF00239">
    <property type="entry name" value="Resolvase"/>
    <property type="match status" value="1"/>
</dbReference>
<dbReference type="PROSITE" id="PS51736">
    <property type="entry name" value="RECOMBINASES_3"/>
    <property type="match status" value="1"/>
</dbReference>
<dbReference type="InterPro" id="IPR006118">
    <property type="entry name" value="Recombinase_CS"/>
</dbReference>
<evidence type="ECO:0000256" key="2">
    <source>
        <dbReference type="ARBA" id="ARBA00023125"/>
    </source>
</evidence>
<gene>
    <name evidence="7" type="ORF">UV12_C0007G0014</name>
</gene>
<evidence type="ECO:0000256" key="4">
    <source>
        <dbReference type="PIRSR" id="PIRSR606118-50"/>
    </source>
</evidence>
<dbReference type="InterPro" id="IPR050639">
    <property type="entry name" value="SSR_resolvase"/>
</dbReference>
<sequence>MSKTKKKKSLFDKSVIKYDRALIYCRVSSDRQATEGHGLDGQEQRCREYASRQGYVVEKVFRDSFSGGGDFMNRPAMSQLIEYLDKNPSIRFAVIFDDLKRFARDTQFHIKLRMALKVRDAKPECLNFNFEDTAEGEFVETIFAAQGQLERKQNTRQVIQKMKARLEAGYWTFGSKKGYTMVKDPLHGKLAVPHRTEAPLLKYALEGFSTGVFVRKIDACKYLVENGFWGKQSPEKYIDKFSMILRDPFYSGFIEYPEWEVERRNGHHKAIISLDTYEINQRRTKSQGLSKRIRVDISDDFPLRGLHVCGECNKPLTGAWIKGRSKKYPYYYCQNKNCEQNGKMVRKKDMEDAFTCLLKKQVLMGSVDVLMQKVFSGVWQEEAGDIRKLEDLKRRKKQELDVKIGELTDLVIAAKSDAVKRVYESKLEEVVIELEGIGTVDIDLSDTSVPYQTALKKATGLLKSPYKIWSSVDVLEKHRLYFFIFEEKLAYSKKTGYQTDNLSCAVRLFEEFVCTNSHDVEMGGIEPPCRRCSCGNLLCVE</sequence>
<dbReference type="InterPro" id="IPR038109">
    <property type="entry name" value="DNA_bind_recomb_sf"/>
</dbReference>
<keyword evidence="3" id="KW-0233">DNA recombination</keyword>
<dbReference type="GO" id="GO:0003677">
    <property type="term" value="F:DNA binding"/>
    <property type="evidence" value="ECO:0007669"/>
    <property type="project" value="UniProtKB-KW"/>
</dbReference>
<dbReference type="Gene3D" id="3.90.1750.20">
    <property type="entry name" value="Putative Large Serine Recombinase, Chain B, Domain 2"/>
    <property type="match status" value="1"/>
</dbReference>
<dbReference type="SUPFAM" id="SSF53041">
    <property type="entry name" value="Resolvase-like"/>
    <property type="match status" value="1"/>
</dbReference>
<evidence type="ECO:0000256" key="3">
    <source>
        <dbReference type="ARBA" id="ARBA00023172"/>
    </source>
</evidence>
<dbReference type="PANTHER" id="PTHR30461:SF23">
    <property type="entry name" value="DNA RECOMBINASE-RELATED"/>
    <property type="match status" value="1"/>
</dbReference>
<evidence type="ECO:0000313" key="7">
    <source>
        <dbReference type="EMBL" id="KKS47474.1"/>
    </source>
</evidence>
<accession>A0A0G0ZFL6</accession>
<dbReference type="PROSITE" id="PS00397">
    <property type="entry name" value="RECOMBINASES_1"/>
    <property type="match status" value="1"/>
</dbReference>
<protein>
    <submittedName>
        <fullName evidence="7">Resolvase-like protein</fullName>
    </submittedName>
</protein>
<evidence type="ECO:0000259" key="6">
    <source>
        <dbReference type="PROSITE" id="PS51736"/>
    </source>
</evidence>
<dbReference type="SMART" id="SM00857">
    <property type="entry name" value="Resolvase"/>
    <property type="match status" value="1"/>
</dbReference>
<keyword evidence="2" id="KW-0238">DNA-binding</keyword>
<evidence type="ECO:0000313" key="8">
    <source>
        <dbReference type="Proteomes" id="UP000034704"/>
    </source>
</evidence>
<dbReference type="Pfam" id="PF13408">
    <property type="entry name" value="Zn_ribbon_recom"/>
    <property type="match status" value="1"/>
</dbReference>
<dbReference type="InterPro" id="IPR006119">
    <property type="entry name" value="Resolv_N"/>
</dbReference>
<reference evidence="7 8" key="1">
    <citation type="journal article" date="2015" name="Nature">
        <title>rRNA introns, odd ribosomes, and small enigmatic genomes across a large radiation of phyla.</title>
        <authorList>
            <person name="Brown C.T."/>
            <person name="Hug L.A."/>
            <person name="Thomas B.C."/>
            <person name="Sharon I."/>
            <person name="Castelle C.J."/>
            <person name="Singh A."/>
            <person name="Wilkins M.J."/>
            <person name="Williams K.H."/>
            <person name="Banfield J.F."/>
        </authorList>
    </citation>
    <scope>NUCLEOTIDE SEQUENCE [LARGE SCALE GENOMIC DNA]</scope>
</reference>
<dbReference type="InterPro" id="IPR025827">
    <property type="entry name" value="Zn_ribbon_recom_dom"/>
</dbReference>
<feature type="domain" description="Resolvase/invertase-type recombinase catalytic" evidence="6">
    <location>
        <begin position="20"/>
        <end position="169"/>
    </location>
</feature>
<dbReference type="STRING" id="1618756.UV12_C0007G0014"/>
<keyword evidence="1" id="KW-0229">DNA integration</keyword>
<dbReference type="AlphaFoldDB" id="A0A0G0ZFL6"/>
<comment type="caution">
    <text evidence="7">The sequence shown here is derived from an EMBL/GenBank/DDBJ whole genome shotgun (WGS) entry which is preliminary data.</text>
</comment>
<dbReference type="PANTHER" id="PTHR30461">
    <property type="entry name" value="DNA-INVERTASE FROM LAMBDOID PROPHAGE"/>
    <property type="match status" value="1"/>
</dbReference>
<name>A0A0G0ZFL6_9BACT</name>
<dbReference type="CDD" id="cd00338">
    <property type="entry name" value="Ser_Recombinase"/>
    <property type="match status" value="1"/>
</dbReference>
<evidence type="ECO:0000256" key="5">
    <source>
        <dbReference type="PROSITE-ProRule" id="PRU10137"/>
    </source>
</evidence>
<dbReference type="Gene3D" id="3.40.50.1390">
    <property type="entry name" value="Resolvase, N-terminal catalytic domain"/>
    <property type="match status" value="1"/>
</dbReference>
<evidence type="ECO:0000256" key="1">
    <source>
        <dbReference type="ARBA" id="ARBA00022908"/>
    </source>
</evidence>
<feature type="active site" description="O-(5'-phospho-DNA)-serine intermediate" evidence="4 5">
    <location>
        <position position="28"/>
    </location>
</feature>
<dbReference type="GO" id="GO:0015074">
    <property type="term" value="P:DNA integration"/>
    <property type="evidence" value="ECO:0007669"/>
    <property type="project" value="UniProtKB-KW"/>
</dbReference>